<dbReference type="PANTHER" id="PTHR13305">
    <property type="entry name" value="RIBOSOME BIOGENESIS PROTEIN NOP10"/>
    <property type="match status" value="1"/>
</dbReference>
<keyword evidence="3" id="KW-0690">Ribosome biogenesis</keyword>
<dbReference type="GO" id="GO:0070034">
    <property type="term" value="F:telomerase RNA binding"/>
    <property type="evidence" value="ECO:0007669"/>
    <property type="project" value="TreeGrafter"/>
</dbReference>
<comment type="similarity">
    <text evidence="1">Belongs to the NOP10 family.</text>
</comment>
<evidence type="ECO:0000256" key="6">
    <source>
        <dbReference type="ARBA" id="ARBA00030185"/>
    </source>
</evidence>
<dbReference type="AlphaFoldDB" id="A0A2V1E4R6"/>
<dbReference type="SUPFAM" id="SSF144210">
    <property type="entry name" value="Nop10-like SnoRNP"/>
    <property type="match status" value="1"/>
</dbReference>
<evidence type="ECO:0000256" key="1">
    <source>
        <dbReference type="ARBA" id="ARBA00009462"/>
    </source>
</evidence>
<evidence type="ECO:0000256" key="2">
    <source>
        <dbReference type="ARBA" id="ARBA00021838"/>
    </source>
</evidence>
<dbReference type="EMBL" id="KZ805314">
    <property type="protein sequence ID" value="PVI05336.1"/>
    <property type="molecule type" value="Genomic_DNA"/>
</dbReference>
<gene>
    <name evidence="9" type="ORF">DM02DRAFT_96916</name>
</gene>
<evidence type="ECO:0000256" key="7">
    <source>
        <dbReference type="ARBA" id="ARBA00031779"/>
    </source>
</evidence>
<keyword evidence="4" id="KW-0698">rRNA processing</keyword>
<dbReference type="GO" id="GO:0031429">
    <property type="term" value="C:box H/ACA snoRNP complex"/>
    <property type="evidence" value="ECO:0007669"/>
    <property type="project" value="TreeGrafter"/>
</dbReference>
<dbReference type="GO" id="GO:0031120">
    <property type="term" value="P:snRNA pseudouridine synthesis"/>
    <property type="evidence" value="ECO:0007669"/>
    <property type="project" value="TreeGrafter"/>
</dbReference>
<organism evidence="9 10">
    <name type="scientific">Periconia macrospinosa</name>
    <dbReference type="NCBI Taxonomy" id="97972"/>
    <lineage>
        <taxon>Eukaryota</taxon>
        <taxon>Fungi</taxon>
        <taxon>Dikarya</taxon>
        <taxon>Ascomycota</taxon>
        <taxon>Pezizomycotina</taxon>
        <taxon>Dothideomycetes</taxon>
        <taxon>Pleosporomycetidae</taxon>
        <taxon>Pleosporales</taxon>
        <taxon>Massarineae</taxon>
        <taxon>Periconiaceae</taxon>
        <taxon>Periconia</taxon>
    </lineage>
</organism>
<evidence type="ECO:0000256" key="3">
    <source>
        <dbReference type="ARBA" id="ARBA00022517"/>
    </source>
</evidence>
<dbReference type="Proteomes" id="UP000244855">
    <property type="component" value="Unassembled WGS sequence"/>
</dbReference>
<evidence type="ECO:0000256" key="4">
    <source>
        <dbReference type="ARBA" id="ARBA00022552"/>
    </source>
</evidence>
<protein>
    <recommendedName>
        <fullName evidence="2">H/ACA ribonucleoprotein complex subunit NOP10</fullName>
    </recommendedName>
    <alternativeName>
        <fullName evidence="6">Nucleolar protein 10</fullName>
    </alternativeName>
    <alternativeName>
        <fullName evidence="7">Nucleolar protein family A member 3</fullName>
    </alternativeName>
    <alternativeName>
        <fullName evidence="8">snoRNP protein NOP10</fullName>
    </alternativeName>
</protein>
<dbReference type="GO" id="GO:0031118">
    <property type="term" value="P:rRNA pseudouridine synthesis"/>
    <property type="evidence" value="ECO:0007669"/>
    <property type="project" value="TreeGrafter"/>
</dbReference>
<dbReference type="STRING" id="97972.A0A2V1E4R6"/>
<evidence type="ECO:0000256" key="5">
    <source>
        <dbReference type="ARBA" id="ARBA00023274"/>
    </source>
</evidence>
<keyword evidence="5" id="KW-0687">Ribonucleoprotein</keyword>
<dbReference type="OrthoDB" id="13807at2759"/>
<dbReference type="InterPro" id="IPR007264">
    <property type="entry name" value="H/ACA_rnp_Nop10"/>
</dbReference>
<dbReference type="GO" id="GO:0030515">
    <property type="term" value="F:snoRNA binding"/>
    <property type="evidence" value="ECO:0007669"/>
    <property type="project" value="InterPro"/>
</dbReference>
<sequence>MHLMYTIGPDGKRVYTLKKVVDGVITDSAHPARFSPDDTYSRHRVTIKKRHGLLPYQAQQSKLGRCIPGATKGRRV</sequence>
<evidence type="ECO:0000256" key="8">
    <source>
        <dbReference type="ARBA" id="ARBA00032266"/>
    </source>
</evidence>
<dbReference type="Pfam" id="PF04135">
    <property type="entry name" value="Nop10p"/>
    <property type="match status" value="1"/>
</dbReference>
<evidence type="ECO:0000313" key="10">
    <source>
        <dbReference type="Proteomes" id="UP000244855"/>
    </source>
</evidence>
<dbReference type="InterPro" id="IPR036756">
    <property type="entry name" value="H/ACA_rnp_Nop10_sf"/>
</dbReference>
<keyword evidence="10" id="KW-1185">Reference proteome</keyword>
<proteinExistence type="inferred from homology"/>
<dbReference type="Gene3D" id="4.10.80.300">
    <property type="match status" value="1"/>
</dbReference>
<name>A0A2V1E4R6_9PLEO</name>
<accession>A0A2V1E4R6</accession>
<reference evidence="9 10" key="1">
    <citation type="journal article" date="2018" name="Sci. Rep.">
        <title>Comparative genomics provides insights into the lifestyle and reveals functional heterogeneity of dark septate endophytic fungi.</title>
        <authorList>
            <person name="Knapp D.G."/>
            <person name="Nemeth J.B."/>
            <person name="Barry K."/>
            <person name="Hainaut M."/>
            <person name="Henrissat B."/>
            <person name="Johnson J."/>
            <person name="Kuo A."/>
            <person name="Lim J.H.P."/>
            <person name="Lipzen A."/>
            <person name="Nolan M."/>
            <person name="Ohm R.A."/>
            <person name="Tamas L."/>
            <person name="Grigoriev I.V."/>
            <person name="Spatafora J.W."/>
            <person name="Nagy L.G."/>
            <person name="Kovacs G.M."/>
        </authorList>
    </citation>
    <scope>NUCLEOTIDE SEQUENCE [LARGE SCALE GENOMIC DNA]</scope>
    <source>
        <strain evidence="9 10">DSE2036</strain>
    </source>
</reference>
<dbReference type="GO" id="GO:1904874">
    <property type="term" value="P:positive regulation of telomerase RNA localization to Cajal body"/>
    <property type="evidence" value="ECO:0007669"/>
    <property type="project" value="TreeGrafter"/>
</dbReference>
<dbReference type="PANTHER" id="PTHR13305:SF0">
    <property type="entry name" value="H_ACA RIBONUCLEOPROTEIN COMPLEX SUBUNIT 3"/>
    <property type="match status" value="1"/>
</dbReference>
<evidence type="ECO:0000313" key="9">
    <source>
        <dbReference type="EMBL" id="PVI05336.1"/>
    </source>
</evidence>